<evidence type="ECO:0000256" key="1">
    <source>
        <dbReference type="SAM" id="MobiDB-lite"/>
    </source>
</evidence>
<evidence type="ECO:0000313" key="2">
    <source>
        <dbReference type="EMBL" id="SDC09816.1"/>
    </source>
</evidence>
<protein>
    <submittedName>
        <fullName evidence="2">Uncharacterized protein</fullName>
    </submittedName>
</protein>
<proteinExistence type="predicted"/>
<evidence type="ECO:0000313" key="3">
    <source>
        <dbReference type="EMBL" id="SES82099.1"/>
    </source>
</evidence>
<name>A0A1G6IVM5_9EURY</name>
<feature type="region of interest" description="Disordered" evidence="1">
    <location>
        <begin position="1"/>
        <end position="39"/>
    </location>
</feature>
<gene>
    <name evidence="3" type="ORF">SAMN04488694_10211</name>
    <name evidence="2" type="ORF">SAMN05192552_1001362</name>
</gene>
<keyword evidence="4" id="KW-1185">Reference proteome</keyword>
<sequence length="39" mass="4194">MPHIPDFPSDGDDDDGRDRSPGGIIDRIIGDDEFPVPTG</sequence>
<reference evidence="4 5" key="1">
    <citation type="submission" date="2016-10" db="EMBL/GenBank/DDBJ databases">
        <authorList>
            <person name="Varghese N."/>
            <person name="Submissions S."/>
        </authorList>
    </citation>
    <scope>NUCLEOTIDE SEQUENCE [LARGE SCALE GENOMIC DNA]</scope>
    <source>
        <strain evidence="2 5">CDM_1</strain>
        <strain evidence="4">CDM_6</strain>
    </source>
</reference>
<dbReference type="Proteomes" id="UP000324021">
    <property type="component" value="Unassembled WGS sequence"/>
</dbReference>
<evidence type="ECO:0000313" key="5">
    <source>
        <dbReference type="Proteomes" id="UP000324021"/>
    </source>
</evidence>
<evidence type="ECO:0000313" key="4">
    <source>
        <dbReference type="Proteomes" id="UP000199320"/>
    </source>
</evidence>
<organism evidence="2 5">
    <name type="scientific">Natrinema hispanicum</name>
    <dbReference type="NCBI Taxonomy" id="392421"/>
    <lineage>
        <taxon>Archaea</taxon>
        <taxon>Methanobacteriati</taxon>
        <taxon>Methanobacteriota</taxon>
        <taxon>Stenosarchaea group</taxon>
        <taxon>Halobacteria</taxon>
        <taxon>Halobacteriales</taxon>
        <taxon>Natrialbaceae</taxon>
        <taxon>Natrinema</taxon>
    </lineage>
</organism>
<dbReference type="EMBL" id="FMZP01000001">
    <property type="protein sequence ID" value="SDC09816.1"/>
    <property type="molecule type" value="Genomic_DNA"/>
</dbReference>
<reference evidence="3" key="2">
    <citation type="submission" date="2016-10" db="EMBL/GenBank/DDBJ databases">
        <authorList>
            <person name="de Groot N.N."/>
        </authorList>
    </citation>
    <scope>NUCLEOTIDE SEQUENCE [LARGE SCALE GENOMIC DNA]</scope>
    <source>
        <strain evidence="3">CDM_6</strain>
    </source>
</reference>
<accession>A0A1G6IVM5</accession>
<dbReference type="EMBL" id="FOIC01000002">
    <property type="protein sequence ID" value="SES82099.1"/>
    <property type="molecule type" value="Genomic_DNA"/>
</dbReference>
<dbReference type="AlphaFoldDB" id="A0A1G6IVM5"/>
<dbReference type="Proteomes" id="UP000199320">
    <property type="component" value="Unassembled WGS sequence"/>
</dbReference>